<accession>K2LSI3</accession>
<dbReference type="PATRIC" id="fig|391937.3.peg.587"/>
<dbReference type="STRING" id="391937.NA2_02829"/>
<evidence type="ECO:0000313" key="1">
    <source>
        <dbReference type="EMBL" id="EKF20684.1"/>
    </source>
</evidence>
<proteinExistence type="predicted"/>
<dbReference type="eggNOG" id="ENOG502ZPIF">
    <property type="taxonomic scope" value="Bacteria"/>
</dbReference>
<evidence type="ECO:0000313" key="2">
    <source>
        <dbReference type="Proteomes" id="UP000006786"/>
    </source>
</evidence>
<dbReference type="Proteomes" id="UP000006786">
    <property type="component" value="Unassembled WGS sequence"/>
</dbReference>
<gene>
    <name evidence="1" type="ORF">NA2_02829</name>
</gene>
<dbReference type="EMBL" id="AMRM01000002">
    <property type="protein sequence ID" value="EKF20684.1"/>
    <property type="molecule type" value="Genomic_DNA"/>
</dbReference>
<comment type="caution">
    <text evidence="1">The sequence shown here is derived from an EMBL/GenBank/DDBJ whole genome shotgun (WGS) entry which is preliminary data.</text>
</comment>
<keyword evidence="2" id="KW-1185">Reference proteome</keyword>
<protein>
    <submittedName>
        <fullName evidence="1">Uncharacterized protein</fullName>
    </submittedName>
</protein>
<name>K2LSI3_9HYPH</name>
<sequence>MSLAGFAALLATGCTSVDKTVQLGVGETKHLTAYRADNCGAPAPSYANVSARLPKAKTIRYSDGGLRSRNSKQCGRQVPTRAINATGVAAGDETHRYQDTIRIVVK</sequence>
<reference evidence="1 2" key="1">
    <citation type="journal article" date="2012" name="J. Bacteriol.">
        <title>Genome Sequence of Nitratireductor pacificus Type Strain pht-3B.</title>
        <authorList>
            <person name="Lai Q."/>
            <person name="Li G."/>
            <person name="Shao Z."/>
        </authorList>
    </citation>
    <scope>NUCLEOTIDE SEQUENCE [LARGE SCALE GENOMIC DNA]</scope>
    <source>
        <strain evidence="2">pht-3B</strain>
    </source>
</reference>
<dbReference type="AlphaFoldDB" id="K2LSI3"/>
<organism evidence="1 2">
    <name type="scientific">Nitratireductor pacificus pht-3B</name>
    <dbReference type="NCBI Taxonomy" id="391937"/>
    <lineage>
        <taxon>Bacteria</taxon>
        <taxon>Pseudomonadati</taxon>
        <taxon>Pseudomonadota</taxon>
        <taxon>Alphaproteobacteria</taxon>
        <taxon>Hyphomicrobiales</taxon>
        <taxon>Phyllobacteriaceae</taxon>
        <taxon>Nitratireductor</taxon>
    </lineage>
</organism>